<protein>
    <submittedName>
        <fullName evidence="2">Uncharacterized protein</fullName>
    </submittedName>
</protein>
<evidence type="ECO:0000313" key="2">
    <source>
        <dbReference type="EMBL" id="GLW59006.1"/>
    </source>
</evidence>
<sequence length="63" mass="6967">MSRWEHLVTGFTAFLAAVLYGGFGSAVRQVRAFRLAGNSPRRNGRCDLTDGTGSWPRRRARVG</sequence>
<evidence type="ECO:0000256" key="1">
    <source>
        <dbReference type="SAM" id="MobiDB-lite"/>
    </source>
</evidence>
<evidence type="ECO:0000313" key="3">
    <source>
        <dbReference type="Proteomes" id="UP001165143"/>
    </source>
</evidence>
<name>A0A9W6UQY6_9ACTN</name>
<accession>A0A9W6UQY6</accession>
<reference evidence="2" key="1">
    <citation type="submission" date="2023-02" db="EMBL/GenBank/DDBJ databases">
        <title>Kitasatospora phosalacinea NBRC 14362.</title>
        <authorList>
            <person name="Ichikawa N."/>
            <person name="Sato H."/>
            <person name="Tonouchi N."/>
        </authorList>
    </citation>
    <scope>NUCLEOTIDE SEQUENCE</scope>
    <source>
        <strain evidence="2">NBRC 14362</strain>
    </source>
</reference>
<dbReference type="AlphaFoldDB" id="A0A9W6UQY6"/>
<organism evidence="2 3">
    <name type="scientific">Kitasatospora phosalacinea</name>
    <dbReference type="NCBI Taxonomy" id="2065"/>
    <lineage>
        <taxon>Bacteria</taxon>
        <taxon>Bacillati</taxon>
        <taxon>Actinomycetota</taxon>
        <taxon>Actinomycetes</taxon>
        <taxon>Kitasatosporales</taxon>
        <taxon>Streptomycetaceae</taxon>
        <taxon>Kitasatospora</taxon>
    </lineage>
</organism>
<feature type="region of interest" description="Disordered" evidence="1">
    <location>
        <begin position="44"/>
        <end position="63"/>
    </location>
</feature>
<gene>
    <name evidence="2" type="ORF">Kpho01_70160</name>
</gene>
<dbReference type="EMBL" id="BSRX01000065">
    <property type="protein sequence ID" value="GLW59006.1"/>
    <property type="molecule type" value="Genomic_DNA"/>
</dbReference>
<proteinExistence type="predicted"/>
<comment type="caution">
    <text evidence="2">The sequence shown here is derived from an EMBL/GenBank/DDBJ whole genome shotgun (WGS) entry which is preliminary data.</text>
</comment>
<dbReference type="Proteomes" id="UP001165143">
    <property type="component" value="Unassembled WGS sequence"/>
</dbReference>